<feature type="compositionally biased region" description="Polar residues" evidence="5">
    <location>
        <begin position="7"/>
        <end position="16"/>
    </location>
</feature>
<name>A0A0F7TV83_PENBI</name>
<evidence type="ECO:0000256" key="2">
    <source>
        <dbReference type="ARBA" id="ARBA00022692"/>
    </source>
</evidence>
<evidence type="ECO:0000256" key="6">
    <source>
        <dbReference type="SAM" id="Phobius"/>
    </source>
</evidence>
<feature type="transmembrane region" description="Helical" evidence="6">
    <location>
        <begin position="279"/>
        <end position="299"/>
    </location>
</feature>
<proteinExistence type="predicted"/>
<keyword evidence="3 6" id="KW-1133">Transmembrane helix</keyword>
<evidence type="ECO:0000259" key="7">
    <source>
        <dbReference type="PROSITE" id="PS50850"/>
    </source>
</evidence>
<dbReference type="InterPro" id="IPR020846">
    <property type="entry name" value="MFS_dom"/>
</dbReference>
<dbReference type="Pfam" id="PF07690">
    <property type="entry name" value="MFS_1"/>
    <property type="match status" value="1"/>
</dbReference>
<feature type="transmembrane region" description="Helical" evidence="6">
    <location>
        <begin position="305"/>
        <end position="325"/>
    </location>
</feature>
<dbReference type="InterPro" id="IPR011701">
    <property type="entry name" value="MFS"/>
</dbReference>
<accession>A0A0F7TV83</accession>
<keyword evidence="2 6" id="KW-0812">Transmembrane</keyword>
<dbReference type="GO" id="GO:0000329">
    <property type="term" value="C:fungal-type vacuole membrane"/>
    <property type="evidence" value="ECO:0007669"/>
    <property type="project" value="TreeGrafter"/>
</dbReference>
<dbReference type="EMBL" id="CDHK01000009">
    <property type="protein sequence ID" value="CEJ60628.1"/>
    <property type="molecule type" value="Genomic_DNA"/>
</dbReference>
<feature type="region of interest" description="Disordered" evidence="5">
    <location>
        <begin position="1"/>
        <end position="20"/>
    </location>
</feature>
<dbReference type="GO" id="GO:0015174">
    <property type="term" value="F:basic amino acid transmembrane transporter activity"/>
    <property type="evidence" value="ECO:0007669"/>
    <property type="project" value="TreeGrafter"/>
</dbReference>
<reference evidence="9" key="1">
    <citation type="journal article" date="2015" name="Genome Announc.">
        <title>Draft genome sequence of the fungus Penicillium brasilianum MG11.</title>
        <authorList>
            <person name="Horn F."/>
            <person name="Linde J."/>
            <person name="Mattern D.J."/>
            <person name="Walther G."/>
            <person name="Guthke R."/>
            <person name="Brakhage A.A."/>
            <person name="Valiante V."/>
        </authorList>
    </citation>
    <scope>NUCLEOTIDE SEQUENCE [LARGE SCALE GENOMIC DNA]</scope>
    <source>
        <strain evidence="9">MG11</strain>
    </source>
</reference>
<evidence type="ECO:0000256" key="1">
    <source>
        <dbReference type="ARBA" id="ARBA00004141"/>
    </source>
</evidence>
<feature type="transmembrane region" description="Helical" evidence="6">
    <location>
        <begin position="205"/>
        <end position="225"/>
    </location>
</feature>
<dbReference type="PANTHER" id="PTHR23501:SF33">
    <property type="entry name" value="MAJOR FACILITATOR SUPERFAMILY (MFS) PROFILE DOMAIN-CONTAINING PROTEIN"/>
    <property type="match status" value="1"/>
</dbReference>
<feature type="transmembrane region" description="Helical" evidence="6">
    <location>
        <begin position="337"/>
        <end position="359"/>
    </location>
</feature>
<evidence type="ECO:0000313" key="9">
    <source>
        <dbReference type="Proteomes" id="UP000042958"/>
    </source>
</evidence>
<feature type="transmembrane region" description="Helical" evidence="6">
    <location>
        <begin position="379"/>
        <end position="396"/>
    </location>
</feature>
<comment type="subcellular location">
    <subcellularLocation>
        <location evidence="1">Membrane</location>
        <topology evidence="1">Multi-pass membrane protein</topology>
    </subcellularLocation>
</comment>
<dbReference type="Proteomes" id="UP000042958">
    <property type="component" value="Unassembled WGS sequence"/>
</dbReference>
<feature type="transmembrane region" description="Helical" evidence="6">
    <location>
        <begin position="245"/>
        <end position="267"/>
    </location>
</feature>
<feature type="transmembrane region" description="Helical" evidence="6">
    <location>
        <begin position="34"/>
        <end position="52"/>
    </location>
</feature>
<dbReference type="Gene3D" id="1.20.1250.20">
    <property type="entry name" value="MFS general substrate transporter like domains"/>
    <property type="match status" value="2"/>
</dbReference>
<sequence length="470" mass="50996">MIDETTHLLSPNNERSLCSDREGAGSELEKGYSGFDWAFFLVALLGIFIAYCDESFVIATHKEIAYSFGQISTSYWLVTGFNLGWAIALPTYGRLYDTYGGKNTLLPAYIFGAVGVTITGTAKSMQFAILGRFIAGIGSSGITDLITVLITDMAPLRRVAMLRMYIGAASMSGISAGAPLGGFITGLVGWRCAFTEESFLYEKKWELMAALVLFGAFFILDEAFWAEDPWIPLKLAVNNGVGISWAAQVLLQIATFSLITNVGEFFVRIEYVSTSTAGVYIVPFSLGMIAGGILSGHLIKRSGRYKFLSVSCLGLSLTGFLLITFRWPCGPSQWEVVYTFISAVGLGGVFSTQFVGLAASVPQESSATAITVYYMSQQLGMIGGTTLGATISQAVFRRGLLRKFGASEEGLETIRKVLSDTRFAQSLPGHAQQIIWSTYLESFRIVPIISLCAELLVLPLISCLKEHPLT</sequence>
<feature type="transmembrane region" description="Helical" evidence="6">
    <location>
        <begin position="171"/>
        <end position="193"/>
    </location>
</feature>
<protein>
    <recommendedName>
        <fullName evidence="7">Major facilitator superfamily (MFS) profile domain-containing protein</fullName>
    </recommendedName>
</protein>
<feature type="transmembrane region" description="Helical" evidence="6">
    <location>
        <begin position="129"/>
        <end position="151"/>
    </location>
</feature>
<keyword evidence="4 6" id="KW-0472">Membrane</keyword>
<dbReference type="PANTHER" id="PTHR23501">
    <property type="entry name" value="MAJOR FACILITATOR SUPERFAMILY"/>
    <property type="match status" value="1"/>
</dbReference>
<feature type="transmembrane region" description="Helical" evidence="6">
    <location>
        <begin position="73"/>
        <end position="92"/>
    </location>
</feature>
<feature type="domain" description="Major facilitator superfamily (MFS) profile" evidence="7">
    <location>
        <begin position="39"/>
        <end position="465"/>
    </location>
</feature>
<feature type="transmembrane region" description="Helical" evidence="6">
    <location>
        <begin position="104"/>
        <end position="122"/>
    </location>
</feature>
<dbReference type="SUPFAM" id="SSF103473">
    <property type="entry name" value="MFS general substrate transporter"/>
    <property type="match status" value="1"/>
</dbReference>
<keyword evidence="9" id="KW-1185">Reference proteome</keyword>
<dbReference type="PROSITE" id="PS50850">
    <property type="entry name" value="MFS"/>
    <property type="match status" value="1"/>
</dbReference>
<evidence type="ECO:0000313" key="8">
    <source>
        <dbReference type="EMBL" id="CEJ60628.1"/>
    </source>
</evidence>
<evidence type="ECO:0000256" key="5">
    <source>
        <dbReference type="SAM" id="MobiDB-lite"/>
    </source>
</evidence>
<evidence type="ECO:0000256" key="4">
    <source>
        <dbReference type="ARBA" id="ARBA00023136"/>
    </source>
</evidence>
<evidence type="ECO:0000256" key="3">
    <source>
        <dbReference type="ARBA" id="ARBA00022989"/>
    </source>
</evidence>
<dbReference type="AlphaFoldDB" id="A0A0F7TV83"/>
<organism evidence="8 9">
    <name type="scientific">Penicillium brasilianum</name>
    <dbReference type="NCBI Taxonomy" id="104259"/>
    <lineage>
        <taxon>Eukaryota</taxon>
        <taxon>Fungi</taxon>
        <taxon>Dikarya</taxon>
        <taxon>Ascomycota</taxon>
        <taxon>Pezizomycotina</taxon>
        <taxon>Eurotiomycetes</taxon>
        <taxon>Eurotiomycetidae</taxon>
        <taxon>Eurotiales</taxon>
        <taxon>Aspergillaceae</taxon>
        <taxon>Penicillium</taxon>
    </lineage>
</organism>
<dbReference type="OrthoDB" id="6770063at2759"/>
<dbReference type="STRING" id="104259.A0A0F7TV83"/>
<dbReference type="InterPro" id="IPR036259">
    <property type="entry name" value="MFS_trans_sf"/>
</dbReference>
<gene>
    <name evidence="8" type="ORF">PMG11_09197</name>
</gene>